<sequence>MGWLLTRLSYVARGSSCSNEVQSVIFKLFAALLHNHDAAFAEKYVVQFINPLYRATSKLEELQAQQEYLMLQRQQNRNKNRKSGSAPEPVTPPESALLAQEVLQLLEQKLGATPFLEAYSFVQRKMAARRAARKLQRRTEAVSDPQRAAQRRMQKNEQKRRTKQMRKRKHAVLKGSTSAAVRPTKVLRPGAE</sequence>
<dbReference type="InterPro" id="IPR057525">
    <property type="entry name" value="UTP20_C"/>
</dbReference>
<organism evidence="3 4">
    <name type="scientific">Phytophthora nicotianae</name>
    <name type="common">Potato buckeye rot agent</name>
    <name type="synonym">Phytophthora parasitica</name>
    <dbReference type="NCBI Taxonomy" id="4792"/>
    <lineage>
        <taxon>Eukaryota</taxon>
        <taxon>Sar</taxon>
        <taxon>Stramenopiles</taxon>
        <taxon>Oomycota</taxon>
        <taxon>Peronosporomycetes</taxon>
        <taxon>Peronosporales</taxon>
        <taxon>Peronosporaceae</taxon>
        <taxon>Phytophthora</taxon>
    </lineage>
</organism>
<proteinExistence type="predicted"/>
<dbReference type="GO" id="GO:0030686">
    <property type="term" value="C:90S preribosome"/>
    <property type="evidence" value="ECO:0007669"/>
    <property type="project" value="TreeGrafter"/>
</dbReference>
<dbReference type="InterPro" id="IPR052575">
    <property type="entry name" value="SSU_processome_comp_20"/>
</dbReference>
<accession>A0A0W8DE39</accession>
<evidence type="ECO:0000259" key="2">
    <source>
        <dbReference type="Pfam" id="PF23099"/>
    </source>
</evidence>
<feature type="domain" description="U3 small nucleolar RNA-associated protein 20 C-terminal" evidence="2">
    <location>
        <begin position="98"/>
        <end position="170"/>
    </location>
</feature>
<comment type="caution">
    <text evidence="3">The sequence shown here is derived from an EMBL/GenBank/DDBJ whole genome shotgun (WGS) entry which is preliminary data.</text>
</comment>
<feature type="region of interest" description="Disordered" evidence="1">
    <location>
        <begin position="136"/>
        <end position="192"/>
    </location>
</feature>
<evidence type="ECO:0000313" key="4">
    <source>
        <dbReference type="Proteomes" id="UP000054636"/>
    </source>
</evidence>
<name>A0A0W8DE39_PHYNI</name>
<dbReference type="AlphaFoldDB" id="A0A0W8DE39"/>
<evidence type="ECO:0000313" key="3">
    <source>
        <dbReference type="EMBL" id="KUF94614.1"/>
    </source>
</evidence>
<protein>
    <recommendedName>
        <fullName evidence="2">U3 small nucleolar RNA-associated protein 20 C-terminal domain-containing protein</fullName>
    </recommendedName>
</protein>
<reference evidence="3 4" key="1">
    <citation type="submission" date="2015-11" db="EMBL/GenBank/DDBJ databases">
        <title>Genomes and virulence difference between two physiological races of Phytophthora nicotianae.</title>
        <authorList>
            <person name="Liu H."/>
            <person name="Ma X."/>
            <person name="Yu H."/>
            <person name="Fang D."/>
            <person name="Li Y."/>
            <person name="Wang X."/>
            <person name="Wang W."/>
            <person name="Dong Y."/>
            <person name="Xiao B."/>
        </authorList>
    </citation>
    <scope>NUCLEOTIDE SEQUENCE [LARGE SCALE GENOMIC DNA]</scope>
    <source>
        <strain evidence="4">race 1</strain>
    </source>
</reference>
<feature type="compositionally biased region" description="Basic residues" evidence="1">
    <location>
        <begin position="160"/>
        <end position="172"/>
    </location>
</feature>
<gene>
    <name evidence="3" type="ORF">AM588_10007257</name>
</gene>
<dbReference type="PANTHER" id="PTHR17695:SF11">
    <property type="entry name" value="SMALL SUBUNIT PROCESSOME COMPONENT 20 HOMOLOG"/>
    <property type="match status" value="1"/>
</dbReference>
<dbReference type="PANTHER" id="PTHR17695">
    <property type="entry name" value="SMALL SUBUNIT PROCESSOME COMPONENT 20 HOMOLOG"/>
    <property type="match status" value="1"/>
</dbReference>
<dbReference type="GO" id="GO:0032040">
    <property type="term" value="C:small-subunit processome"/>
    <property type="evidence" value="ECO:0007669"/>
    <property type="project" value="TreeGrafter"/>
</dbReference>
<dbReference type="Proteomes" id="UP000054636">
    <property type="component" value="Unassembled WGS sequence"/>
</dbReference>
<dbReference type="Pfam" id="PF23099">
    <property type="entry name" value="UTP20_C"/>
    <property type="match status" value="1"/>
</dbReference>
<evidence type="ECO:0000256" key="1">
    <source>
        <dbReference type="SAM" id="MobiDB-lite"/>
    </source>
</evidence>
<dbReference type="EMBL" id="LNFP01000284">
    <property type="protein sequence ID" value="KUF94614.1"/>
    <property type="molecule type" value="Genomic_DNA"/>
</dbReference>